<organism evidence="1 2">
    <name type="scientific">Akanthomyces muscarius</name>
    <name type="common">Entomopathogenic fungus</name>
    <name type="synonym">Lecanicillium muscarium</name>
    <dbReference type="NCBI Taxonomy" id="2231603"/>
    <lineage>
        <taxon>Eukaryota</taxon>
        <taxon>Fungi</taxon>
        <taxon>Dikarya</taxon>
        <taxon>Ascomycota</taxon>
        <taxon>Pezizomycotina</taxon>
        <taxon>Sordariomycetes</taxon>
        <taxon>Hypocreomycetidae</taxon>
        <taxon>Hypocreales</taxon>
        <taxon>Cordycipitaceae</taxon>
        <taxon>Akanthomyces</taxon>
    </lineage>
</organism>
<gene>
    <name evidence="1" type="ORF">LMH87_011109</name>
</gene>
<dbReference type="GeneID" id="80898268"/>
<comment type="caution">
    <text evidence="1">The sequence shown here is derived from an EMBL/GenBank/DDBJ whole genome shotgun (WGS) entry which is preliminary data.</text>
</comment>
<dbReference type="AlphaFoldDB" id="A0A9W8Q8I4"/>
<keyword evidence="2" id="KW-1185">Reference proteome</keyword>
<evidence type="ECO:0000313" key="1">
    <source>
        <dbReference type="EMBL" id="KAJ4150357.1"/>
    </source>
</evidence>
<reference evidence="1" key="1">
    <citation type="journal article" date="2023" name="Access Microbiol">
        <title>De-novo genome assembly for Akanthomyces muscarius, a biocontrol agent of insect agricultural pests.</title>
        <authorList>
            <person name="Erdos Z."/>
            <person name="Studholme D.J."/>
            <person name="Raymond B."/>
            <person name="Sharma M."/>
        </authorList>
    </citation>
    <scope>NUCLEOTIDE SEQUENCE</scope>
    <source>
        <strain evidence="1">Ve6</strain>
    </source>
</reference>
<name>A0A9W8Q8I4_AKAMU</name>
<sequence length="111" mass="12401">MLQDGAYTEQLCLVIITDHSWYMAASSHPRKVREDPTLIKLGIEQRVLGVVILCITAVPALDWLSLTLADLCATKSPFCLHRRCQFSNAFLVGSCRSRSLIGGFGHHHEHQ</sequence>
<proteinExistence type="predicted"/>
<accession>A0A9W8Q8I4</accession>
<dbReference type="KEGG" id="amus:LMH87_011109"/>
<protein>
    <submittedName>
        <fullName evidence="1">Uncharacterized protein</fullName>
    </submittedName>
</protein>
<evidence type="ECO:0000313" key="2">
    <source>
        <dbReference type="Proteomes" id="UP001144673"/>
    </source>
</evidence>
<dbReference type="EMBL" id="JAJHUN010000009">
    <property type="protein sequence ID" value="KAJ4150357.1"/>
    <property type="molecule type" value="Genomic_DNA"/>
</dbReference>
<dbReference type="RefSeq" id="XP_056052071.1">
    <property type="nucleotide sequence ID" value="XM_056200195.1"/>
</dbReference>
<dbReference type="Proteomes" id="UP001144673">
    <property type="component" value="Chromosome 4"/>
</dbReference>